<dbReference type="AlphaFoldDB" id="A0A3S1C6S5"/>
<reference evidence="3" key="2">
    <citation type="journal article" date="2019" name="Genome Biol. Evol.">
        <title>Day and night: Metabolic profiles and evolutionary relationships of six axenic non-marine cyanobacteria.</title>
        <authorList>
            <person name="Will S.E."/>
            <person name="Henke P."/>
            <person name="Boedeker C."/>
            <person name="Huang S."/>
            <person name="Brinkmann H."/>
            <person name="Rohde M."/>
            <person name="Jarek M."/>
            <person name="Friedl T."/>
            <person name="Seufert S."/>
            <person name="Schumacher M."/>
            <person name="Overmann J."/>
            <person name="Neumann-Schaal M."/>
            <person name="Petersen J."/>
        </authorList>
    </citation>
    <scope>NUCLEOTIDE SEQUENCE [LARGE SCALE GENOMIC DNA]</scope>
    <source>
        <strain evidence="3">PCC 7102</strain>
    </source>
</reference>
<dbReference type="Proteomes" id="UP000271624">
    <property type="component" value="Unassembled WGS sequence"/>
</dbReference>
<reference evidence="3" key="1">
    <citation type="submission" date="2018-12" db="EMBL/GenBank/DDBJ databases">
        <authorList>
            <person name="Will S."/>
            <person name="Neumann-Schaal M."/>
            <person name="Henke P."/>
        </authorList>
    </citation>
    <scope>NUCLEOTIDE SEQUENCE</scope>
    <source>
        <strain evidence="3">PCC 7102</strain>
    </source>
</reference>
<keyword evidence="4" id="KW-1185">Reference proteome</keyword>
<comment type="similarity">
    <text evidence="2">Belongs to the TacA antitoxin family.</text>
</comment>
<dbReference type="OrthoDB" id="515796at2"/>
<evidence type="ECO:0000256" key="2">
    <source>
        <dbReference type="ARBA" id="ARBA00049988"/>
    </source>
</evidence>
<name>A0A3S1C6S5_9CYAN</name>
<evidence type="ECO:0000256" key="1">
    <source>
        <dbReference type="ARBA" id="ARBA00022649"/>
    </source>
</evidence>
<dbReference type="GO" id="GO:0006355">
    <property type="term" value="P:regulation of DNA-templated transcription"/>
    <property type="evidence" value="ECO:0007669"/>
    <property type="project" value="InterPro"/>
</dbReference>
<accession>A0A3S1C6S5</accession>
<sequence>MKETRINVRISPEKKDALVRKAELEGKGITDVILNLIDDYLGDGSNVRVVDLAKRIEALEKKVGESVA</sequence>
<dbReference type="SUPFAM" id="SSF47598">
    <property type="entry name" value="Ribbon-helix-helix"/>
    <property type="match status" value="1"/>
</dbReference>
<dbReference type="Pfam" id="PF08681">
    <property type="entry name" value="TacA1"/>
    <property type="match status" value="1"/>
</dbReference>
<dbReference type="EMBL" id="RSCL01000031">
    <property type="protein sequence ID" value="RUS97625.1"/>
    <property type="molecule type" value="Genomic_DNA"/>
</dbReference>
<protein>
    <recommendedName>
        <fullName evidence="5">CopG family transcriptional regulator</fullName>
    </recommendedName>
</protein>
<organism evidence="3 4">
    <name type="scientific">Dulcicalothrix desertica PCC 7102</name>
    <dbReference type="NCBI Taxonomy" id="232991"/>
    <lineage>
        <taxon>Bacteria</taxon>
        <taxon>Bacillati</taxon>
        <taxon>Cyanobacteriota</taxon>
        <taxon>Cyanophyceae</taxon>
        <taxon>Nostocales</taxon>
        <taxon>Calotrichaceae</taxon>
        <taxon>Dulcicalothrix</taxon>
    </lineage>
</organism>
<dbReference type="RefSeq" id="WP_127086390.1">
    <property type="nucleotide sequence ID" value="NZ_RSCL01000031.1"/>
</dbReference>
<evidence type="ECO:0000313" key="4">
    <source>
        <dbReference type="Proteomes" id="UP000271624"/>
    </source>
</evidence>
<dbReference type="InterPro" id="IPR010985">
    <property type="entry name" value="Ribbon_hlx_hlx"/>
</dbReference>
<keyword evidence="1" id="KW-1277">Toxin-antitoxin system</keyword>
<comment type="caution">
    <text evidence="3">The sequence shown here is derived from an EMBL/GenBank/DDBJ whole genome shotgun (WGS) entry which is preliminary data.</text>
</comment>
<dbReference type="InterPro" id="IPR014795">
    <property type="entry name" value="TacA_1-like"/>
</dbReference>
<gene>
    <name evidence="3" type="ORF">DSM106972_083620</name>
</gene>
<evidence type="ECO:0000313" key="3">
    <source>
        <dbReference type="EMBL" id="RUS97625.1"/>
    </source>
</evidence>
<evidence type="ECO:0008006" key="5">
    <source>
        <dbReference type="Google" id="ProtNLM"/>
    </source>
</evidence>
<proteinExistence type="inferred from homology"/>